<proteinExistence type="predicted"/>
<feature type="compositionally biased region" description="Low complexity" evidence="1">
    <location>
        <begin position="1"/>
        <end position="20"/>
    </location>
</feature>
<evidence type="ECO:0000313" key="3">
    <source>
        <dbReference type="EMBL" id="QRD01428.1"/>
    </source>
</evidence>
<evidence type="ECO:0000313" key="4">
    <source>
        <dbReference type="Proteomes" id="UP000663193"/>
    </source>
</evidence>
<keyword evidence="4" id="KW-1185">Reference proteome</keyword>
<evidence type="ECO:0000256" key="1">
    <source>
        <dbReference type="SAM" id="MobiDB-lite"/>
    </source>
</evidence>
<dbReference type="Proteomes" id="UP000663193">
    <property type="component" value="Chromosome 12"/>
</dbReference>
<name>A0A7U2I6Q2_PHANO</name>
<keyword evidence="2" id="KW-0472">Membrane</keyword>
<organism evidence="3 4">
    <name type="scientific">Phaeosphaeria nodorum (strain SN15 / ATCC MYA-4574 / FGSC 10173)</name>
    <name type="common">Glume blotch fungus</name>
    <name type="synonym">Parastagonospora nodorum</name>
    <dbReference type="NCBI Taxonomy" id="321614"/>
    <lineage>
        <taxon>Eukaryota</taxon>
        <taxon>Fungi</taxon>
        <taxon>Dikarya</taxon>
        <taxon>Ascomycota</taxon>
        <taxon>Pezizomycotina</taxon>
        <taxon>Dothideomycetes</taxon>
        <taxon>Pleosporomycetidae</taxon>
        <taxon>Pleosporales</taxon>
        <taxon>Pleosporineae</taxon>
        <taxon>Phaeosphaeriaceae</taxon>
        <taxon>Parastagonospora</taxon>
    </lineage>
</organism>
<feature type="region of interest" description="Disordered" evidence="1">
    <location>
        <begin position="1"/>
        <end position="45"/>
    </location>
</feature>
<dbReference type="VEuPathDB" id="FungiDB:JI435_416640"/>
<sequence length="79" mass="8620">MGADGVLVDGAGDVEAQRLLPPRRPRQNRSSSLNTLPGSREDDVQDSCTCTDEFILFCMVVAAIAVVGLMFLWWGFFGI</sequence>
<evidence type="ECO:0000256" key="2">
    <source>
        <dbReference type="SAM" id="Phobius"/>
    </source>
</evidence>
<feature type="transmembrane region" description="Helical" evidence="2">
    <location>
        <begin position="54"/>
        <end position="77"/>
    </location>
</feature>
<reference evidence="4" key="1">
    <citation type="journal article" date="2021" name="BMC Genomics">
        <title>Chromosome-level genome assembly and manually-curated proteome of model necrotroph Parastagonospora nodorum Sn15 reveals a genome-wide trove of candidate effector homologs, and redundancy of virulence-related functions within an accessory chromosome.</title>
        <authorList>
            <person name="Bertazzoni S."/>
            <person name="Jones D.A.B."/>
            <person name="Phan H.T."/>
            <person name="Tan K.-C."/>
            <person name="Hane J.K."/>
        </authorList>
    </citation>
    <scope>NUCLEOTIDE SEQUENCE [LARGE SCALE GENOMIC DNA]</scope>
    <source>
        <strain evidence="4">SN15 / ATCC MYA-4574 / FGSC 10173)</strain>
    </source>
</reference>
<dbReference type="AlphaFoldDB" id="A0A7U2I6Q2"/>
<gene>
    <name evidence="3" type="ORF">JI435_416640</name>
</gene>
<keyword evidence="2" id="KW-0812">Transmembrane</keyword>
<accession>A0A7U2I6Q2</accession>
<dbReference type="EMBL" id="CP069034">
    <property type="protein sequence ID" value="QRD01428.1"/>
    <property type="molecule type" value="Genomic_DNA"/>
</dbReference>
<protein>
    <submittedName>
        <fullName evidence="3">Uncharacterized protein</fullName>
    </submittedName>
</protein>
<keyword evidence="2" id="KW-1133">Transmembrane helix</keyword>